<organism evidence="1 2">
    <name type="scientific">Rhizopus delemar</name>
    <dbReference type="NCBI Taxonomy" id="936053"/>
    <lineage>
        <taxon>Eukaryota</taxon>
        <taxon>Fungi</taxon>
        <taxon>Fungi incertae sedis</taxon>
        <taxon>Mucoromycota</taxon>
        <taxon>Mucoromycotina</taxon>
        <taxon>Mucoromycetes</taxon>
        <taxon>Mucorales</taxon>
        <taxon>Mucorineae</taxon>
        <taxon>Rhizopodaceae</taxon>
        <taxon>Rhizopus</taxon>
    </lineage>
</organism>
<comment type="caution">
    <text evidence="1">The sequence shown here is derived from an EMBL/GenBank/DDBJ whole genome shotgun (WGS) entry which is preliminary data.</text>
</comment>
<reference evidence="1 2" key="1">
    <citation type="journal article" date="2020" name="Microb. Genom.">
        <title>Genetic diversity of clinical and environmental Mucorales isolates obtained from an investigation of mucormycosis cases among solid organ transplant recipients.</title>
        <authorList>
            <person name="Nguyen M.H."/>
            <person name="Kaul D."/>
            <person name="Muto C."/>
            <person name="Cheng S.J."/>
            <person name="Richter R.A."/>
            <person name="Bruno V.M."/>
            <person name="Liu G."/>
            <person name="Beyhan S."/>
            <person name="Sundermann A.J."/>
            <person name="Mounaud S."/>
            <person name="Pasculle A.W."/>
            <person name="Nierman W.C."/>
            <person name="Driscoll E."/>
            <person name="Cumbie R."/>
            <person name="Clancy C.J."/>
            <person name="Dupont C.L."/>
        </authorList>
    </citation>
    <scope>NUCLEOTIDE SEQUENCE [LARGE SCALE GENOMIC DNA]</scope>
    <source>
        <strain evidence="1 2">GL24</strain>
    </source>
</reference>
<sequence>MPPSTMSSVPVMYLASSETSKSTAFAVSRPSPMNGRGMRFWRLSSSAWTSPAACWVARNASTRGVCNCPGNTVLIRTPCLAYSTAATRPNCITPAFAAAYPTWGAPVQRIADVEETLTTAPLP</sequence>
<evidence type="ECO:0000313" key="2">
    <source>
        <dbReference type="Proteomes" id="UP000740926"/>
    </source>
</evidence>
<dbReference type="Proteomes" id="UP000740926">
    <property type="component" value="Unassembled WGS sequence"/>
</dbReference>
<protein>
    <submittedName>
        <fullName evidence="1">Uncharacterized protein</fullName>
    </submittedName>
</protein>
<dbReference type="EMBL" id="JAANIU010015243">
    <property type="protein sequence ID" value="KAG1529411.1"/>
    <property type="molecule type" value="Genomic_DNA"/>
</dbReference>
<evidence type="ECO:0000313" key="1">
    <source>
        <dbReference type="EMBL" id="KAG1529411.1"/>
    </source>
</evidence>
<keyword evidence="2" id="KW-1185">Reference proteome</keyword>
<name>A0A9P6XNF2_9FUNG</name>
<dbReference type="AlphaFoldDB" id="A0A9P6XNF2"/>
<gene>
    <name evidence="1" type="ORF">G6F50_018019</name>
</gene>
<accession>A0A9P6XNF2</accession>
<proteinExistence type="predicted"/>